<evidence type="ECO:0000313" key="2">
    <source>
        <dbReference type="EMBL" id="PZW48403.1"/>
    </source>
</evidence>
<feature type="chain" id="PRO_5016174657" description="Porin-like protein" evidence="1">
    <location>
        <begin position="24"/>
        <end position="390"/>
    </location>
</feature>
<dbReference type="AlphaFoldDB" id="A0A2W7IN72"/>
<feature type="signal peptide" evidence="1">
    <location>
        <begin position="1"/>
        <end position="23"/>
    </location>
</feature>
<dbReference type="Proteomes" id="UP000249688">
    <property type="component" value="Unassembled WGS sequence"/>
</dbReference>
<dbReference type="RefSeq" id="WP_111397272.1">
    <property type="nucleotide sequence ID" value="NZ_QKYU01000005.1"/>
</dbReference>
<evidence type="ECO:0000256" key="1">
    <source>
        <dbReference type="SAM" id="SignalP"/>
    </source>
</evidence>
<proteinExistence type="predicted"/>
<keyword evidence="1" id="KW-0732">Signal</keyword>
<gene>
    <name evidence="2" type="ORF">C8P66_105152</name>
</gene>
<comment type="caution">
    <text evidence="2">The sequence shown here is derived from an EMBL/GenBank/DDBJ whole genome shotgun (WGS) entry which is preliminary data.</text>
</comment>
<accession>A0A2W7IN72</accession>
<evidence type="ECO:0000313" key="3">
    <source>
        <dbReference type="Proteomes" id="UP000249688"/>
    </source>
</evidence>
<keyword evidence="3" id="KW-1185">Reference proteome</keyword>
<dbReference type="OrthoDB" id="7801464at2"/>
<evidence type="ECO:0008006" key="4">
    <source>
        <dbReference type="Google" id="ProtNLM"/>
    </source>
</evidence>
<reference evidence="2 3" key="1">
    <citation type="submission" date="2018-06" db="EMBL/GenBank/DDBJ databases">
        <title>Genomic Encyclopedia of Archaeal and Bacterial Type Strains, Phase II (KMG-II): from individual species to whole genera.</title>
        <authorList>
            <person name="Goeker M."/>
        </authorList>
    </citation>
    <scope>NUCLEOTIDE SEQUENCE [LARGE SCALE GENOMIC DNA]</scope>
    <source>
        <strain evidence="2 3">DSM 24525</strain>
    </source>
</reference>
<organism evidence="2 3">
    <name type="scientific">Humitalea rosea</name>
    <dbReference type="NCBI Taxonomy" id="990373"/>
    <lineage>
        <taxon>Bacteria</taxon>
        <taxon>Pseudomonadati</taxon>
        <taxon>Pseudomonadota</taxon>
        <taxon>Alphaproteobacteria</taxon>
        <taxon>Acetobacterales</taxon>
        <taxon>Roseomonadaceae</taxon>
        <taxon>Humitalea</taxon>
    </lineage>
</organism>
<sequence length="390" mass="42187">MSAMRPLLAVLLPALLAAAPLAAQEMELAPGVTLGGNLEVEMDLDVLGRRGASRAHASAYNKTALGLYLNLPGGFTVNGVFKFEPTDRERSAADRGFADQAAWVDELTLSWVQGPLELFGGKIHPRFGFAWDRAPGLYGTDIAEGYELAEKLGFGAQLAWSDLAGLTAAYGEHDLRFEMFQADRSFLSESGVSPRYATVDPQTGDMRYLWRNRRSTGGADNTRGTNNWVASAAGHGMPLPLGTLDYTLGYSSRRAGDDSVEAGTAATETGTVAGLAWEVPLPFRVTATPLVEWTRLDNADGVRDAKRDVVTAGIEVARRPFTVAYAYAVQRDTGPTPYDATQHSASVSYDLGNAAEFLKGFEWTVGWRRLREDGVSANDFGTQLVYAVRF</sequence>
<dbReference type="EMBL" id="QKYU01000005">
    <property type="protein sequence ID" value="PZW48403.1"/>
    <property type="molecule type" value="Genomic_DNA"/>
</dbReference>
<name>A0A2W7IN72_9PROT</name>
<protein>
    <recommendedName>
        <fullName evidence="4">Porin-like protein</fullName>
    </recommendedName>
</protein>